<keyword evidence="4" id="KW-1185">Reference proteome</keyword>
<reference evidence="3" key="2">
    <citation type="submission" date="2022-09" db="EMBL/GenBank/DDBJ databases">
        <authorList>
            <person name="Sun Q."/>
            <person name="Ohkuma M."/>
        </authorList>
    </citation>
    <scope>NUCLEOTIDE SEQUENCE</scope>
    <source>
        <strain evidence="3">JCM 13583</strain>
    </source>
</reference>
<dbReference type="PROSITE" id="PS01065">
    <property type="entry name" value="ETF_BETA"/>
    <property type="match status" value="1"/>
</dbReference>
<dbReference type="InterPro" id="IPR012255">
    <property type="entry name" value="ETF_b"/>
</dbReference>
<dbReference type="InterPro" id="IPR000049">
    <property type="entry name" value="ET-Flavoprotein_bsu_CS"/>
</dbReference>
<dbReference type="GO" id="GO:0009055">
    <property type="term" value="F:electron transfer activity"/>
    <property type="evidence" value="ECO:0007669"/>
    <property type="project" value="InterPro"/>
</dbReference>
<comment type="similarity">
    <text evidence="1">Belongs to the ETF beta-subunit/FixA family.</text>
</comment>
<dbReference type="InterPro" id="IPR014729">
    <property type="entry name" value="Rossmann-like_a/b/a_fold"/>
</dbReference>
<dbReference type="Proteomes" id="UP000632195">
    <property type="component" value="Unassembled WGS sequence"/>
</dbReference>
<dbReference type="AlphaFoldDB" id="A0AA37BRH1"/>
<feature type="domain" description="Electron transfer flavoprotein alpha/beta-subunit N-terminal" evidence="2">
    <location>
        <begin position="23"/>
        <end position="213"/>
    </location>
</feature>
<evidence type="ECO:0000259" key="2">
    <source>
        <dbReference type="SMART" id="SM00893"/>
    </source>
</evidence>
<dbReference type="Pfam" id="PF01012">
    <property type="entry name" value="ETF"/>
    <property type="match status" value="1"/>
</dbReference>
<dbReference type="InterPro" id="IPR014730">
    <property type="entry name" value="ETF_a/b_N"/>
</dbReference>
<dbReference type="Gene3D" id="3.40.50.620">
    <property type="entry name" value="HUPs"/>
    <property type="match status" value="1"/>
</dbReference>
<protein>
    <submittedName>
        <fullName evidence="3">Electron transfer flavoprotein subunit beta</fullName>
    </submittedName>
</protein>
<dbReference type="PANTHER" id="PTHR21294">
    <property type="entry name" value="ELECTRON TRANSFER FLAVOPROTEIN BETA-SUBUNIT"/>
    <property type="match status" value="1"/>
</dbReference>
<evidence type="ECO:0000256" key="1">
    <source>
        <dbReference type="ARBA" id="ARBA00007557"/>
    </source>
</evidence>
<dbReference type="SMART" id="SM00893">
    <property type="entry name" value="ETF"/>
    <property type="match status" value="1"/>
</dbReference>
<dbReference type="RefSeq" id="WP_188680456.1">
    <property type="nucleotide sequence ID" value="NZ_BMNY01000001.1"/>
</dbReference>
<dbReference type="EMBL" id="BMNY01000001">
    <property type="protein sequence ID" value="GGM71921.1"/>
    <property type="molecule type" value="Genomic_DNA"/>
</dbReference>
<reference evidence="3" key="1">
    <citation type="journal article" date="2014" name="Int. J. Syst. Evol. Microbiol.">
        <title>Complete genome sequence of Corynebacterium casei LMG S-19264T (=DSM 44701T), isolated from a smear-ripened cheese.</title>
        <authorList>
            <consortium name="US DOE Joint Genome Institute (JGI-PGF)"/>
            <person name="Walter F."/>
            <person name="Albersmeier A."/>
            <person name="Kalinowski J."/>
            <person name="Ruckert C."/>
        </authorList>
    </citation>
    <scope>NUCLEOTIDE SEQUENCE</scope>
    <source>
        <strain evidence="3">JCM 13583</strain>
    </source>
</reference>
<dbReference type="CDD" id="cd01714">
    <property type="entry name" value="ETF_beta"/>
    <property type="match status" value="1"/>
</dbReference>
<dbReference type="PANTHER" id="PTHR21294:SF17">
    <property type="entry name" value="PROTEIN FIXA"/>
    <property type="match status" value="1"/>
</dbReference>
<accession>A0AA37BRH1</accession>
<dbReference type="SUPFAM" id="SSF52402">
    <property type="entry name" value="Adenine nucleotide alpha hydrolases-like"/>
    <property type="match status" value="1"/>
</dbReference>
<evidence type="ECO:0000313" key="4">
    <source>
        <dbReference type="Proteomes" id="UP000632195"/>
    </source>
</evidence>
<proteinExistence type="inferred from homology"/>
<evidence type="ECO:0000313" key="3">
    <source>
        <dbReference type="EMBL" id="GGM71921.1"/>
    </source>
</evidence>
<sequence length="264" mass="28708">MPDMVVLIKVVPDSNEVFVDPVTFTLNRSQATNVINQADENALEAALRIKDKFGGTVTVISMAPSFAEAALIECMARGADNAILVNDRAIAGSDTYPTSLTLAAAIKKLGKYDIIFAGEKTSDSSTGHVGPGVAEFLEAELASYVRDCTYEDGYVVAERELEEGVEVVRIPTPAVVTIVTNSNTPRIASLRRKIDAMRKGVTVWTMKDLGIPPDWVGLRNSPTVVKKMLPFPRKDRKAKRVKTEEIGQMLEELVKEGIIELGGE</sequence>
<organism evidence="3 4">
    <name type="scientific">Thermogymnomonas acidicola</name>
    <dbReference type="NCBI Taxonomy" id="399579"/>
    <lineage>
        <taxon>Archaea</taxon>
        <taxon>Methanobacteriati</taxon>
        <taxon>Thermoplasmatota</taxon>
        <taxon>Thermoplasmata</taxon>
        <taxon>Thermoplasmatales</taxon>
        <taxon>Thermogymnomonas</taxon>
    </lineage>
</organism>
<dbReference type="InterPro" id="IPR033948">
    <property type="entry name" value="ETF_beta_N"/>
</dbReference>
<name>A0AA37BRH1_9ARCH</name>
<comment type="caution">
    <text evidence="3">The sequence shown here is derived from an EMBL/GenBank/DDBJ whole genome shotgun (WGS) entry which is preliminary data.</text>
</comment>
<gene>
    <name evidence="3" type="primary">etfB1</name>
    <name evidence="3" type="ORF">GCM10007108_07570</name>
</gene>
<dbReference type="PIRSF" id="PIRSF000090">
    <property type="entry name" value="Beta-ETF"/>
    <property type="match status" value="1"/>
</dbReference>